<protein>
    <recommendedName>
        <fullName evidence="4">Ulp1 protease family, C-terminal catalytic domain containing protein</fullName>
    </recommendedName>
</protein>
<evidence type="ECO:0000313" key="3">
    <source>
        <dbReference type="Proteomes" id="UP000824120"/>
    </source>
</evidence>
<evidence type="ECO:0000256" key="1">
    <source>
        <dbReference type="SAM" id="MobiDB-lite"/>
    </source>
</evidence>
<organism evidence="2 3">
    <name type="scientific">Solanum commersonii</name>
    <name type="common">Commerson's wild potato</name>
    <name type="synonym">Commerson's nightshade</name>
    <dbReference type="NCBI Taxonomy" id="4109"/>
    <lineage>
        <taxon>Eukaryota</taxon>
        <taxon>Viridiplantae</taxon>
        <taxon>Streptophyta</taxon>
        <taxon>Embryophyta</taxon>
        <taxon>Tracheophyta</taxon>
        <taxon>Spermatophyta</taxon>
        <taxon>Magnoliopsida</taxon>
        <taxon>eudicotyledons</taxon>
        <taxon>Gunneridae</taxon>
        <taxon>Pentapetalae</taxon>
        <taxon>asterids</taxon>
        <taxon>lamiids</taxon>
        <taxon>Solanales</taxon>
        <taxon>Solanaceae</taxon>
        <taxon>Solanoideae</taxon>
        <taxon>Solaneae</taxon>
        <taxon>Solanum</taxon>
    </lineage>
</organism>
<dbReference type="EMBL" id="JACXVP010000011">
    <property type="protein sequence ID" value="KAG5575798.1"/>
    <property type="molecule type" value="Genomic_DNA"/>
</dbReference>
<comment type="caution">
    <text evidence="2">The sequence shown here is derived from an EMBL/GenBank/DDBJ whole genome shotgun (WGS) entry which is preliminary data.</text>
</comment>
<dbReference type="PANTHER" id="PTHR48302">
    <property type="entry name" value="ULP1 PROTEASE FAMILY, C-TERMINAL CATALYTIC DOMAIN CONTAINING PROTEIN"/>
    <property type="match status" value="1"/>
</dbReference>
<dbReference type="PANTHER" id="PTHR48302:SF2">
    <property type="entry name" value="DUF1985 DOMAIN-CONTAINING PROTEIN"/>
    <property type="match status" value="1"/>
</dbReference>
<feature type="compositionally biased region" description="Polar residues" evidence="1">
    <location>
        <begin position="43"/>
        <end position="63"/>
    </location>
</feature>
<dbReference type="OrthoDB" id="1319484at2759"/>
<accession>A0A9J5WLP7</accession>
<name>A0A9J5WLP7_SOLCO</name>
<gene>
    <name evidence="2" type="ORF">H5410_055932</name>
</gene>
<reference evidence="2 3" key="1">
    <citation type="submission" date="2020-09" db="EMBL/GenBank/DDBJ databases">
        <title>De no assembly of potato wild relative species, Solanum commersonii.</title>
        <authorList>
            <person name="Cho K."/>
        </authorList>
    </citation>
    <scope>NUCLEOTIDE SEQUENCE [LARGE SCALE GENOMIC DNA]</scope>
    <source>
        <strain evidence="2">LZ3.2</strain>
        <tissue evidence="2">Leaf</tissue>
    </source>
</reference>
<dbReference type="Proteomes" id="UP000824120">
    <property type="component" value="Chromosome 11"/>
</dbReference>
<evidence type="ECO:0008006" key="4">
    <source>
        <dbReference type="Google" id="ProtNLM"/>
    </source>
</evidence>
<feature type="non-terminal residue" evidence="2">
    <location>
        <position position="1"/>
    </location>
</feature>
<keyword evidence="3" id="KW-1185">Reference proteome</keyword>
<sequence length="287" mass="32688">MLMTSIFQEIACSNIVPTPEELAAFDLTEDEHDPPSSPTTTSVNPKIVQSNDIADFDNFSTRPPEQLLRRSSRVSNTSSPLSPKRRKKVDTPKTKVSEPTIDAVVSDLGKVPIHAKPLCVYNPQDLNDSHNLLSDSQLPTDIPTTEIVVRSHSKTHAPRNRMPSRIIQSPYVTSFGSSDKGKQKLDNDILLYFPFEGCGITYQPSSKLIDEYMQWLTKGLLKNHANKKPSEDKYISKTSSFEFEMMDFHIDVVFYYLRKKSKLRSMNQYRYTTANCLFISHIKNTYE</sequence>
<evidence type="ECO:0000313" key="2">
    <source>
        <dbReference type="EMBL" id="KAG5575798.1"/>
    </source>
</evidence>
<dbReference type="AlphaFoldDB" id="A0A9J5WLP7"/>
<feature type="region of interest" description="Disordered" evidence="1">
    <location>
        <begin position="29"/>
        <end position="95"/>
    </location>
</feature>
<proteinExistence type="predicted"/>